<reference evidence="4 5" key="1">
    <citation type="submission" date="2022-04" db="EMBL/GenBank/DDBJ databases">
        <title>Human microbiome associated bacterial genomes.</title>
        <authorList>
            <person name="Sandstrom S."/>
            <person name="Salamzade R."/>
            <person name="Kalan L.R."/>
        </authorList>
    </citation>
    <scope>NUCLEOTIDE SEQUENCE [LARGE SCALE GENOMIC DNA]</scope>
    <source>
        <strain evidence="5">p3-SID1799</strain>
    </source>
</reference>
<feature type="region of interest" description="Disordered" evidence="1">
    <location>
        <begin position="1"/>
        <end position="39"/>
    </location>
</feature>
<sequence>MGWSTHDRRNASTRESGTNSLTLPALLPSQGSNAAPSSRARSAVKSLRRTVLDGPAALARAIDLVLVRRLVIAGFVCVLIAWSAVLIAAQMSPSWAMSVGLREPAQYVPRAAKPDPGPRGTFPQSVWAHVGANAIGTNPKDAPAQSLPDWGSVGAHCLPNDPYRSDYCNSLGQADPSQPAERTIYALGNSHTILASAALLEVVGREPTWALRTQAWPGCRFDLVDSPANGCQELWETGTKYILEQQPDLVLVIGTKSHADGTEDLLPGFAEWVKMIESKTTTEVVALRDSPRFSTNMATCAKEHPQDEAACAMPNLSGKINQHVAEVEKAGATWVDLSNLICPKDLCSPSQGGISVYMDDNHMTASYWRTLAKPLAEAIHEDHTWWPLNPYNGTYVDRTSEPAPPIVV</sequence>
<dbReference type="Proteomes" id="UP001525379">
    <property type="component" value="Unassembled WGS sequence"/>
</dbReference>
<gene>
    <name evidence="4" type="ORF">M3D15_00230</name>
</gene>
<feature type="compositionally biased region" description="Basic and acidic residues" evidence="1">
    <location>
        <begin position="1"/>
        <end position="12"/>
    </location>
</feature>
<evidence type="ECO:0000259" key="3">
    <source>
        <dbReference type="Pfam" id="PF19040"/>
    </source>
</evidence>
<dbReference type="InterPro" id="IPR043968">
    <property type="entry name" value="SGNH"/>
</dbReference>
<dbReference type="Pfam" id="PF19040">
    <property type="entry name" value="SGNH"/>
    <property type="match status" value="1"/>
</dbReference>
<keyword evidence="2" id="KW-0472">Membrane</keyword>
<keyword evidence="2" id="KW-0812">Transmembrane</keyword>
<evidence type="ECO:0000256" key="1">
    <source>
        <dbReference type="SAM" id="MobiDB-lite"/>
    </source>
</evidence>
<name>A0ABT2HUH0_9MICO</name>
<protein>
    <recommendedName>
        <fullName evidence="3">SGNH domain-containing protein</fullName>
    </recommendedName>
</protein>
<dbReference type="EMBL" id="JALXSQ010000001">
    <property type="protein sequence ID" value="MCT2041775.1"/>
    <property type="molecule type" value="Genomic_DNA"/>
</dbReference>
<organism evidence="4 5">
    <name type="scientific">Pseudoclavibacter albus</name>
    <dbReference type="NCBI Taxonomy" id="272241"/>
    <lineage>
        <taxon>Bacteria</taxon>
        <taxon>Bacillati</taxon>
        <taxon>Actinomycetota</taxon>
        <taxon>Actinomycetes</taxon>
        <taxon>Micrococcales</taxon>
        <taxon>Microbacteriaceae</taxon>
        <taxon>Pseudoclavibacter</taxon>
    </lineage>
</organism>
<feature type="transmembrane region" description="Helical" evidence="2">
    <location>
        <begin position="70"/>
        <end position="89"/>
    </location>
</feature>
<keyword evidence="2" id="KW-1133">Transmembrane helix</keyword>
<proteinExistence type="predicted"/>
<feature type="compositionally biased region" description="Polar residues" evidence="1">
    <location>
        <begin position="13"/>
        <end position="22"/>
    </location>
</feature>
<evidence type="ECO:0000256" key="2">
    <source>
        <dbReference type="SAM" id="Phobius"/>
    </source>
</evidence>
<keyword evidence="5" id="KW-1185">Reference proteome</keyword>
<evidence type="ECO:0000313" key="4">
    <source>
        <dbReference type="EMBL" id="MCT2041775.1"/>
    </source>
</evidence>
<dbReference type="RefSeq" id="WP_206395144.1">
    <property type="nucleotide sequence ID" value="NZ_JAFDPW010000002.1"/>
</dbReference>
<accession>A0ABT2HUH0</accession>
<evidence type="ECO:0000313" key="5">
    <source>
        <dbReference type="Proteomes" id="UP001525379"/>
    </source>
</evidence>
<feature type="domain" description="SGNH" evidence="3">
    <location>
        <begin position="162"/>
        <end position="375"/>
    </location>
</feature>
<comment type="caution">
    <text evidence="4">The sequence shown here is derived from an EMBL/GenBank/DDBJ whole genome shotgun (WGS) entry which is preliminary data.</text>
</comment>